<name>A0ABY4AJT7_9BURK</name>
<evidence type="ECO:0000256" key="1">
    <source>
        <dbReference type="ARBA" id="ARBA00022490"/>
    </source>
</evidence>
<dbReference type="RefSeq" id="WP_243477462.1">
    <property type="nucleotide sequence ID" value="NZ_CP063982.1"/>
</dbReference>
<proteinExistence type="inferred from homology"/>
<dbReference type="EMBL" id="CP063982">
    <property type="protein sequence ID" value="UOD49312.1"/>
    <property type="molecule type" value="Genomic_DNA"/>
</dbReference>
<feature type="binding site" evidence="5">
    <location>
        <position position="113"/>
    </location>
    <ligand>
        <name>substrate</name>
    </ligand>
</feature>
<comment type="function">
    <text evidence="5">Removes the pyruvyl group from chorismate, with concomitant aromatization of the ring, to provide 4-hydroxybenzoate (4HB) for the ubiquinone pathway.</text>
</comment>
<reference evidence="7 8" key="1">
    <citation type="submission" date="2020-11" db="EMBL/GenBank/DDBJ databases">
        <title>Algicoccus daihaiensis sp.nov., isolated from Daihai Lake in Inner Mongolia.</title>
        <authorList>
            <person name="Kai J."/>
        </authorList>
    </citation>
    <scope>NUCLEOTIDE SEQUENCE [LARGE SCALE GENOMIC DNA]</scope>
    <source>
        <strain evidence="8">f23</strain>
    </source>
</reference>
<keyword evidence="6" id="KW-1133">Transmembrane helix</keyword>
<organism evidence="7 8">
    <name type="scientific">Orrella daihaiensis</name>
    <dbReference type="NCBI Taxonomy" id="2782176"/>
    <lineage>
        <taxon>Bacteria</taxon>
        <taxon>Pseudomonadati</taxon>
        <taxon>Pseudomonadota</taxon>
        <taxon>Betaproteobacteria</taxon>
        <taxon>Burkholderiales</taxon>
        <taxon>Alcaligenaceae</taxon>
        <taxon>Orrella</taxon>
    </lineage>
</organism>
<dbReference type="Proteomes" id="UP000831607">
    <property type="component" value="Chromosome"/>
</dbReference>
<comment type="similarity">
    <text evidence="5">Belongs to the UbiC family.</text>
</comment>
<dbReference type="PANTHER" id="PTHR38683:SF1">
    <property type="entry name" value="CHORISMATE PYRUVATE-LYASE"/>
    <property type="match status" value="1"/>
</dbReference>
<sequence>MIPDQAIALCRWSTQIDPLADSLQRKWLRRAGALTAGLRKLGRLELGVIRQTTALPTLDEQLIMRLTSRQPVHIREICLSIDGQSCVVARSVVSLPSRRGLWQAIGQLGRRPLADILYDDRHVRRSAFETGRIHSPHPLARLALSSEPTSSGNRNRTFWARRSVFWRGGAPLLVSECFLPAFWAIATTESSTNG</sequence>
<protein>
    <recommendedName>
        <fullName evidence="5">Probable chorismate pyruvate-lyase</fullName>
        <shortName evidence="5">CL</shortName>
        <shortName evidence="5">CPL</shortName>
        <ecNumber evidence="5">4.1.3.40</ecNumber>
    </recommendedName>
</protein>
<dbReference type="InterPro" id="IPR028978">
    <property type="entry name" value="Chorismate_lyase_/UTRA_dom_sf"/>
</dbReference>
<dbReference type="SUPFAM" id="SSF64288">
    <property type="entry name" value="Chorismate lyase-like"/>
    <property type="match status" value="1"/>
</dbReference>
<dbReference type="Gene3D" id="3.40.1410.10">
    <property type="entry name" value="Chorismate lyase-like"/>
    <property type="match status" value="1"/>
</dbReference>
<dbReference type="Pfam" id="PF04345">
    <property type="entry name" value="Chor_lyase"/>
    <property type="match status" value="1"/>
</dbReference>
<keyword evidence="8" id="KW-1185">Reference proteome</keyword>
<comment type="subcellular location">
    <subcellularLocation>
        <location evidence="5">Cytoplasm</location>
    </subcellularLocation>
</comment>
<keyword evidence="1 5" id="KW-0963">Cytoplasm</keyword>
<feature type="binding site" evidence="5">
    <location>
        <position position="176"/>
    </location>
    <ligand>
        <name>substrate</name>
    </ligand>
</feature>
<evidence type="ECO:0000256" key="2">
    <source>
        <dbReference type="ARBA" id="ARBA00022688"/>
    </source>
</evidence>
<comment type="catalytic activity">
    <reaction evidence="5">
        <text>chorismate = 4-hydroxybenzoate + pyruvate</text>
        <dbReference type="Rhea" id="RHEA:16505"/>
        <dbReference type="ChEBI" id="CHEBI:15361"/>
        <dbReference type="ChEBI" id="CHEBI:17879"/>
        <dbReference type="ChEBI" id="CHEBI:29748"/>
        <dbReference type="EC" id="4.1.3.40"/>
    </reaction>
</comment>
<evidence type="ECO:0000256" key="5">
    <source>
        <dbReference type="HAMAP-Rule" id="MF_01632"/>
    </source>
</evidence>
<keyword evidence="4 5" id="KW-0670">Pyruvate</keyword>
<gene>
    <name evidence="5" type="primary">ubiC</name>
    <name evidence="7" type="ORF">DHf2319_07340</name>
</gene>
<comment type="caution">
    <text evidence="5">Lacks conserved residue(s) required for the propagation of feature annotation.</text>
</comment>
<evidence type="ECO:0000313" key="8">
    <source>
        <dbReference type="Proteomes" id="UP000831607"/>
    </source>
</evidence>
<feature type="binding site" evidence="5">
    <location>
        <position position="75"/>
    </location>
    <ligand>
        <name>substrate</name>
    </ligand>
</feature>
<evidence type="ECO:0000256" key="6">
    <source>
        <dbReference type="SAM" id="Phobius"/>
    </source>
</evidence>
<keyword evidence="3 5" id="KW-0456">Lyase</keyword>
<keyword evidence="2 5" id="KW-0831">Ubiquinone biosynthesis</keyword>
<accession>A0ABY4AJT7</accession>
<evidence type="ECO:0000256" key="4">
    <source>
        <dbReference type="ARBA" id="ARBA00023317"/>
    </source>
</evidence>
<evidence type="ECO:0000256" key="3">
    <source>
        <dbReference type="ARBA" id="ARBA00023239"/>
    </source>
</evidence>
<dbReference type="HAMAP" id="MF_01632">
    <property type="entry name" value="UbiC"/>
    <property type="match status" value="1"/>
</dbReference>
<dbReference type="InterPro" id="IPR007440">
    <property type="entry name" value="Chorismate--pyruvate_lyase"/>
</dbReference>
<dbReference type="PANTHER" id="PTHR38683">
    <property type="entry name" value="CHORISMATE PYRUVATE-LYASE"/>
    <property type="match status" value="1"/>
</dbReference>
<evidence type="ECO:0000313" key="7">
    <source>
        <dbReference type="EMBL" id="UOD49312.1"/>
    </source>
</evidence>
<keyword evidence="6" id="KW-0812">Transmembrane</keyword>
<dbReference type="GO" id="GO:0016829">
    <property type="term" value="F:lyase activity"/>
    <property type="evidence" value="ECO:0007669"/>
    <property type="project" value="UniProtKB-KW"/>
</dbReference>
<feature type="transmembrane region" description="Helical" evidence="6">
    <location>
        <begin position="164"/>
        <end position="186"/>
    </location>
</feature>
<keyword evidence="6" id="KW-0472">Membrane</keyword>
<comment type="pathway">
    <text evidence="5">Cofactor biosynthesis; ubiquinone biosynthesis.</text>
</comment>
<dbReference type="EC" id="4.1.3.40" evidence="5"/>